<dbReference type="HOGENOM" id="CLU_017266_0_0_2"/>
<dbReference type="KEGG" id="hlr:HALLA_16485"/>
<dbReference type="PATRIC" id="fig|797299.3.peg.2303"/>
<evidence type="ECO:0000313" key="3">
    <source>
        <dbReference type="EMBL" id="AHG00159.1"/>
    </source>
</evidence>
<keyword evidence="4" id="KW-1185">Reference proteome</keyword>
<dbReference type="InterPro" id="IPR036005">
    <property type="entry name" value="Creatinase/aminopeptidase-like"/>
</dbReference>
<accession>W0JNH9</accession>
<reference evidence="3 4" key="1">
    <citation type="submission" date="2014-01" db="EMBL/GenBank/DDBJ databases">
        <authorList>
            <consortium name="DOE Joint Genome Institute"/>
            <person name="Anderson I."/>
            <person name="Huntemann M."/>
            <person name="Han J."/>
            <person name="Chen A."/>
            <person name="Kyrpides N."/>
            <person name="Mavromatis K."/>
            <person name="Markowitz V."/>
            <person name="Palaniappan K."/>
            <person name="Ivanova N."/>
            <person name="Schaumberg A."/>
            <person name="Pati A."/>
            <person name="Liolios K."/>
            <person name="Nordberg H.P."/>
            <person name="Cantor M.N."/>
            <person name="Hua S.X."/>
            <person name="Woyke T."/>
        </authorList>
    </citation>
    <scope>NUCLEOTIDE SEQUENCE [LARGE SCALE GENOMIC DNA]</scope>
    <source>
        <strain evidence="3 4">XH-48</strain>
    </source>
</reference>
<protein>
    <recommendedName>
        <fullName evidence="2">Peptidase M24 domain-containing protein</fullName>
    </recommendedName>
</protein>
<evidence type="ECO:0000256" key="1">
    <source>
        <dbReference type="SAM" id="MobiDB-lite"/>
    </source>
</evidence>
<dbReference type="Pfam" id="PF00557">
    <property type="entry name" value="Peptidase_M24"/>
    <property type="match status" value="1"/>
</dbReference>
<evidence type="ECO:0000313" key="4">
    <source>
        <dbReference type="Proteomes" id="UP000019024"/>
    </source>
</evidence>
<dbReference type="InterPro" id="IPR050659">
    <property type="entry name" value="Peptidase_M24B"/>
</dbReference>
<dbReference type="PANTHER" id="PTHR46112:SF2">
    <property type="entry name" value="XAA-PRO AMINOPEPTIDASE P-RELATED"/>
    <property type="match status" value="1"/>
</dbReference>
<dbReference type="eggNOG" id="arCOG01003">
    <property type="taxonomic scope" value="Archaea"/>
</dbReference>
<dbReference type="InterPro" id="IPR000994">
    <property type="entry name" value="Pept_M24"/>
</dbReference>
<dbReference type="STRING" id="797299.HALLA_16485"/>
<dbReference type="OrthoDB" id="200535at2157"/>
<dbReference type="PANTHER" id="PTHR46112">
    <property type="entry name" value="AMINOPEPTIDASE"/>
    <property type="match status" value="1"/>
</dbReference>
<organism evidence="3 4">
    <name type="scientific">Halostagnicola larsenii XH-48</name>
    <dbReference type="NCBI Taxonomy" id="797299"/>
    <lineage>
        <taxon>Archaea</taxon>
        <taxon>Methanobacteriati</taxon>
        <taxon>Methanobacteriota</taxon>
        <taxon>Stenosarchaea group</taxon>
        <taxon>Halobacteria</taxon>
        <taxon>Halobacteriales</taxon>
        <taxon>Natrialbaceae</taxon>
        <taxon>Halostagnicola</taxon>
    </lineage>
</organism>
<dbReference type="RefSeq" id="WP_049953395.1">
    <property type="nucleotide sequence ID" value="NZ_CP007055.1"/>
</dbReference>
<dbReference type="GeneID" id="25146009"/>
<gene>
    <name evidence="3" type="ORF">HALLA_16485</name>
</gene>
<evidence type="ECO:0000259" key="2">
    <source>
        <dbReference type="Pfam" id="PF00557"/>
    </source>
</evidence>
<feature type="domain" description="Peptidase M24" evidence="2">
    <location>
        <begin position="176"/>
        <end position="353"/>
    </location>
</feature>
<dbReference type="EMBL" id="CP007055">
    <property type="protein sequence ID" value="AHG00159.1"/>
    <property type="molecule type" value="Genomic_DNA"/>
</dbReference>
<dbReference type="Gene3D" id="3.90.230.10">
    <property type="entry name" value="Creatinase/methionine aminopeptidase superfamily"/>
    <property type="match status" value="1"/>
</dbReference>
<dbReference type="Proteomes" id="UP000019024">
    <property type="component" value="Chromosome"/>
</dbReference>
<name>W0JNH9_9EURY</name>
<feature type="region of interest" description="Disordered" evidence="1">
    <location>
        <begin position="361"/>
        <end position="380"/>
    </location>
</feature>
<dbReference type="SUPFAM" id="SSF55920">
    <property type="entry name" value="Creatinase/aminopeptidase"/>
    <property type="match status" value="1"/>
</dbReference>
<sequence>MSERDPLTARVASELSSRDAAAFVHAGSTRDPAVRYCLQTIDSSDGTPTTSTFDTTHAVAFDGSRWHHVSRRGVAADWPRHPADELAARLADDGVSGTVLTPATIPHDGALYLERAGFSLASSDVLSRARRSKTDDERARIERAQQAGGTGKKRAAAMLAEATTGDNETLVLGGEKLTSERLRIAVDESIAAEGALPGGHTRVTATANDVPTTNSAPATSDGVLRAGEPIVVAAAPRGPEGYHGGLVRTFVVDGDGGDSRRAHVALTQAFRSVRSMLTDATHSITAVEADLEAEIRAYGFGDGDDIETRVTGVGLEPREAPAAADADVGPETVVRIEAAVRVGGERSVRLADLLAPGQPAQWLEAPSRSLDPAAYADTER</sequence>
<dbReference type="AlphaFoldDB" id="W0JNH9"/>
<proteinExistence type="predicted"/>